<dbReference type="RefSeq" id="WP_138723772.1">
    <property type="nucleotide sequence ID" value="NZ_SSHJ02000007.1"/>
</dbReference>
<gene>
    <name evidence="1" type="ORF">E6A44_013935</name>
</gene>
<protein>
    <submittedName>
        <fullName evidence="1">Uncharacterized protein</fullName>
    </submittedName>
</protein>
<dbReference type="Proteomes" id="UP001517247">
    <property type="component" value="Unassembled WGS sequence"/>
</dbReference>
<proteinExistence type="predicted"/>
<evidence type="ECO:0000313" key="2">
    <source>
        <dbReference type="Proteomes" id="UP001517247"/>
    </source>
</evidence>
<comment type="caution">
    <text evidence="1">The sequence shown here is derived from an EMBL/GenBank/DDBJ whole genome shotgun (WGS) entry which is preliminary data.</text>
</comment>
<evidence type="ECO:0000313" key="1">
    <source>
        <dbReference type="EMBL" id="MFN0256684.1"/>
    </source>
</evidence>
<dbReference type="EMBL" id="SSHJ02000007">
    <property type="protein sequence ID" value="MFN0256684.1"/>
    <property type="molecule type" value="Genomic_DNA"/>
</dbReference>
<accession>A0ABW9J9B4</accession>
<reference evidence="1 2" key="1">
    <citation type="submission" date="2024-12" db="EMBL/GenBank/DDBJ databases">
        <authorList>
            <person name="Hu S."/>
        </authorList>
    </citation>
    <scope>NUCLEOTIDE SEQUENCE [LARGE SCALE GENOMIC DNA]</scope>
    <source>
        <strain evidence="1 2">THG-T11</strain>
    </source>
</reference>
<keyword evidence="2" id="KW-1185">Reference proteome</keyword>
<sequence>METFQINVVIDEMPQEYEVRSIGNDIANKRYELFRTGTRQAEVWLEATDEGLNWHTEDVMDEATLKKIGKAIEMHEL</sequence>
<name>A0ABW9J9B4_9SPHI</name>
<organism evidence="1 2">
    <name type="scientific">Pedobacter ureilyticus</name>
    <dbReference type="NCBI Taxonomy" id="1393051"/>
    <lineage>
        <taxon>Bacteria</taxon>
        <taxon>Pseudomonadati</taxon>
        <taxon>Bacteroidota</taxon>
        <taxon>Sphingobacteriia</taxon>
        <taxon>Sphingobacteriales</taxon>
        <taxon>Sphingobacteriaceae</taxon>
        <taxon>Pedobacter</taxon>
    </lineage>
</organism>